<dbReference type="PROSITE" id="PS51257">
    <property type="entry name" value="PROKAR_LIPOPROTEIN"/>
    <property type="match status" value="1"/>
</dbReference>
<dbReference type="Proteomes" id="UP000465778">
    <property type="component" value="Unassembled WGS sequence"/>
</dbReference>
<name>A0A380XDN6_CYTFI</name>
<sequence length="164" mass="18549">MRKFRIRESNAVKKYIFMILLLSFLSACSLDENTAELYKQETPLKLEIQTPDTFTAGEQETIKATLTQDGKPADHADFVHFEIWKQDGTVQYGMEEAVNEGGGVYSISKDFDKDGLYFVKVHAQQGDSLIMPQKQFIVGELSKSDLDFLQEGTGRQETGQGHHH</sequence>
<dbReference type="AlphaFoldDB" id="A0A380XDN6"/>
<dbReference type="RefSeq" id="WP_241743444.1">
    <property type="nucleotide sequence ID" value="NZ_LDGJ01000193.1"/>
</dbReference>
<proteinExistence type="predicted"/>
<accession>A0A380XDN6</accession>
<evidence type="ECO:0000313" key="2">
    <source>
        <dbReference type="Proteomes" id="UP000465778"/>
    </source>
</evidence>
<protein>
    <submittedName>
        <fullName evidence="1">Uncharacterized protein</fullName>
    </submittedName>
</protein>
<dbReference type="Pfam" id="PF13115">
    <property type="entry name" value="YtkA"/>
    <property type="match status" value="1"/>
</dbReference>
<dbReference type="EMBL" id="VDEM01000018">
    <property type="protein sequence ID" value="KAF0824212.1"/>
    <property type="molecule type" value="Genomic_DNA"/>
</dbReference>
<comment type="caution">
    <text evidence="1">The sequence shown here is derived from an EMBL/GenBank/DDBJ whole genome shotgun (WGS) entry which is preliminary data.</text>
</comment>
<reference evidence="1 2" key="1">
    <citation type="journal article" date="2020" name="G3 (Bethesda)">
        <title>Whole Genome Sequencing and Comparative Genomics of Two Nematicidal Bacillus Strains Reveals a Wide Range of Possible Virulence Factors.</title>
        <authorList>
            <person name="Susic N."/>
            <person name="Janezic S."/>
            <person name="Rupnik M."/>
            <person name="Geric Stare B."/>
        </authorList>
    </citation>
    <scope>NUCLEOTIDE SEQUENCE [LARGE SCALE GENOMIC DNA]</scope>
    <source>
        <strain evidence="1 2">I-1582</strain>
    </source>
</reference>
<evidence type="ECO:0000313" key="1">
    <source>
        <dbReference type="EMBL" id="KAF0824212.1"/>
    </source>
</evidence>
<organism evidence="1 2">
    <name type="scientific">Cytobacillus firmus</name>
    <name type="common">Bacillus firmus</name>
    <dbReference type="NCBI Taxonomy" id="1399"/>
    <lineage>
        <taxon>Bacteria</taxon>
        <taxon>Bacillati</taxon>
        <taxon>Bacillota</taxon>
        <taxon>Bacilli</taxon>
        <taxon>Bacillales</taxon>
        <taxon>Bacillaceae</taxon>
        <taxon>Cytobacillus</taxon>
    </lineage>
</organism>
<gene>
    <name evidence="1" type="ORF">KIS1582_2027</name>
</gene>
<dbReference type="InterPro" id="IPR032693">
    <property type="entry name" value="YtkA-like_dom"/>
</dbReference>